<organism evidence="2">
    <name type="scientific">Tanacetum cinerariifolium</name>
    <name type="common">Dalmatian daisy</name>
    <name type="synonym">Chrysanthemum cinerariifolium</name>
    <dbReference type="NCBI Taxonomy" id="118510"/>
    <lineage>
        <taxon>Eukaryota</taxon>
        <taxon>Viridiplantae</taxon>
        <taxon>Streptophyta</taxon>
        <taxon>Embryophyta</taxon>
        <taxon>Tracheophyta</taxon>
        <taxon>Spermatophyta</taxon>
        <taxon>Magnoliopsida</taxon>
        <taxon>eudicotyledons</taxon>
        <taxon>Gunneridae</taxon>
        <taxon>Pentapetalae</taxon>
        <taxon>asterids</taxon>
        <taxon>campanulids</taxon>
        <taxon>Asterales</taxon>
        <taxon>Asteraceae</taxon>
        <taxon>Asteroideae</taxon>
        <taxon>Anthemideae</taxon>
        <taxon>Anthemidinae</taxon>
        <taxon>Tanacetum</taxon>
    </lineage>
</organism>
<dbReference type="EMBL" id="BKCJ011124368">
    <property type="protein sequence ID" value="GFC90077.1"/>
    <property type="molecule type" value="Genomic_DNA"/>
</dbReference>
<name>A0A699RXW2_TANCI</name>
<reference evidence="2" key="1">
    <citation type="journal article" date="2019" name="Sci. Rep.">
        <title>Draft genome of Tanacetum cinerariifolium, the natural source of mosquito coil.</title>
        <authorList>
            <person name="Yamashiro T."/>
            <person name="Shiraishi A."/>
            <person name="Satake H."/>
            <person name="Nakayama K."/>
        </authorList>
    </citation>
    <scope>NUCLEOTIDE SEQUENCE</scope>
</reference>
<accession>A0A699RXW2</accession>
<feature type="compositionally biased region" description="Acidic residues" evidence="1">
    <location>
        <begin position="119"/>
        <end position="147"/>
    </location>
</feature>
<dbReference type="AlphaFoldDB" id="A0A699RXW2"/>
<protein>
    <submittedName>
        <fullName evidence="2">Uncharacterized protein</fullName>
    </submittedName>
</protein>
<proteinExistence type="predicted"/>
<comment type="caution">
    <text evidence="2">The sequence shown here is derived from an EMBL/GenBank/DDBJ whole genome shotgun (WGS) entry which is preliminary data.</text>
</comment>
<gene>
    <name evidence="2" type="ORF">Tci_862047</name>
</gene>
<evidence type="ECO:0000256" key="1">
    <source>
        <dbReference type="SAM" id="MobiDB-lite"/>
    </source>
</evidence>
<feature type="region of interest" description="Disordered" evidence="1">
    <location>
        <begin position="112"/>
        <end position="147"/>
    </location>
</feature>
<sequence length="147" mass="17065">MRRSDMEVNPPKSKKQKDAVLMHSNTITFVDNVLSNPDEAFEHVEIVLERQVNKEVAKGYQHLKIKLKAKEQPSPEAQLLLNLKIQSKESKKQSILEEIQRKALRKVKQIQIMKTVSEHEDESDKSDNDEESFESDNDESDKDFDDD</sequence>
<evidence type="ECO:0000313" key="2">
    <source>
        <dbReference type="EMBL" id="GFC90077.1"/>
    </source>
</evidence>